<evidence type="ECO:0000256" key="6">
    <source>
        <dbReference type="ARBA" id="ARBA00022701"/>
    </source>
</evidence>
<evidence type="ECO:0000256" key="12">
    <source>
        <dbReference type="SAM" id="MobiDB-lite"/>
    </source>
</evidence>
<dbReference type="AlphaFoldDB" id="A0A0C9XHK1"/>
<keyword evidence="5" id="KW-0132">Cell division</keyword>
<evidence type="ECO:0000313" key="14">
    <source>
        <dbReference type="Proteomes" id="UP000054477"/>
    </source>
</evidence>
<feature type="region of interest" description="Disordered" evidence="12">
    <location>
        <begin position="112"/>
        <end position="226"/>
    </location>
</feature>
<feature type="compositionally biased region" description="Low complexity" evidence="12">
    <location>
        <begin position="173"/>
        <end position="183"/>
    </location>
</feature>
<feature type="compositionally biased region" description="Low complexity" evidence="12">
    <location>
        <begin position="757"/>
        <end position="768"/>
    </location>
</feature>
<keyword evidence="6" id="KW-0493">Microtubule</keyword>
<organism evidence="13 14">
    <name type="scientific">Laccaria amethystina LaAM-08-1</name>
    <dbReference type="NCBI Taxonomy" id="1095629"/>
    <lineage>
        <taxon>Eukaryota</taxon>
        <taxon>Fungi</taxon>
        <taxon>Dikarya</taxon>
        <taxon>Basidiomycota</taxon>
        <taxon>Agaricomycotina</taxon>
        <taxon>Agaricomycetes</taxon>
        <taxon>Agaricomycetidae</taxon>
        <taxon>Agaricales</taxon>
        <taxon>Agaricineae</taxon>
        <taxon>Hydnangiaceae</taxon>
        <taxon>Laccaria</taxon>
    </lineage>
</organism>
<evidence type="ECO:0008006" key="15">
    <source>
        <dbReference type="Google" id="ProtNLM"/>
    </source>
</evidence>
<dbReference type="GO" id="GO:0072686">
    <property type="term" value="C:mitotic spindle"/>
    <property type="evidence" value="ECO:0007669"/>
    <property type="project" value="TreeGrafter"/>
</dbReference>
<feature type="region of interest" description="Disordered" evidence="12">
    <location>
        <begin position="63"/>
        <end position="95"/>
    </location>
</feature>
<dbReference type="GO" id="GO:0007076">
    <property type="term" value="P:mitotic chromosome condensation"/>
    <property type="evidence" value="ECO:0007669"/>
    <property type="project" value="TreeGrafter"/>
</dbReference>
<feature type="compositionally biased region" description="Polar residues" evidence="12">
    <location>
        <begin position="213"/>
        <end position="226"/>
    </location>
</feature>
<feature type="compositionally biased region" description="Low complexity" evidence="12">
    <location>
        <begin position="816"/>
        <end position="836"/>
    </location>
</feature>
<accession>A0A0C9XHK1</accession>
<feature type="compositionally biased region" description="Low complexity" evidence="12">
    <location>
        <begin position="385"/>
        <end position="400"/>
    </location>
</feature>
<reference evidence="13 14" key="1">
    <citation type="submission" date="2014-04" db="EMBL/GenBank/DDBJ databases">
        <authorList>
            <consortium name="DOE Joint Genome Institute"/>
            <person name="Kuo A."/>
            <person name="Kohler A."/>
            <person name="Nagy L.G."/>
            <person name="Floudas D."/>
            <person name="Copeland A."/>
            <person name="Barry K.W."/>
            <person name="Cichocki N."/>
            <person name="Veneault-Fourrey C."/>
            <person name="LaButti K."/>
            <person name="Lindquist E.A."/>
            <person name="Lipzen A."/>
            <person name="Lundell T."/>
            <person name="Morin E."/>
            <person name="Murat C."/>
            <person name="Sun H."/>
            <person name="Tunlid A."/>
            <person name="Henrissat B."/>
            <person name="Grigoriev I.V."/>
            <person name="Hibbett D.S."/>
            <person name="Martin F."/>
            <person name="Nordberg H.P."/>
            <person name="Cantor M.N."/>
            <person name="Hua S.X."/>
        </authorList>
    </citation>
    <scope>NUCLEOTIDE SEQUENCE [LARGE SCALE GENOMIC DNA]</scope>
    <source>
        <strain evidence="13 14">LaAM-08-1</strain>
    </source>
</reference>
<proteinExistence type="inferred from homology"/>
<dbReference type="Proteomes" id="UP000054477">
    <property type="component" value="Unassembled WGS sequence"/>
</dbReference>
<dbReference type="GO" id="GO:0005730">
    <property type="term" value="C:nucleolus"/>
    <property type="evidence" value="ECO:0007669"/>
    <property type="project" value="TreeGrafter"/>
</dbReference>
<dbReference type="PANTHER" id="PTHR15874:SF1">
    <property type="entry name" value="NUCLEOLAR AND SPINDLE-ASSOCIATED PROTEIN 1"/>
    <property type="match status" value="1"/>
</dbReference>
<feature type="region of interest" description="Disordered" evidence="12">
    <location>
        <begin position="503"/>
        <end position="667"/>
    </location>
</feature>
<keyword evidence="11" id="KW-0131">Cell cycle</keyword>
<keyword evidence="8" id="KW-0238">DNA-binding</keyword>
<evidence type="ECO:0000256" key="5">
    <source>
        <dbReference type="ARBA" id="ARBA00022618"/>
    </source>
</evidence>
<feature type="compositionally biased region" description="Low complexity" evidence="12">
    <location>
        <begin position="850"/>
        <end position="865"/>
    </location>
</feature>
<dbReference type="PANTHER" id="PTHR15874">
    <property type="entry name" value="NUCLEOLAR AND SPINDLE-ASSOCIATED PROTEIN 1"/>
    <property type="match status" value="1"/>
</dbReference>
<comment type="subcellular location">
    <subcellularLocation>
        <location evidence="2">Cytoplasm</location>
        <location evidence="2">Cytoskeleton</location>
        <location evidence="2">Spindle</location>
    </subcellularLocation>
    <subcellularLocation>
        <location evidence="1">Nucleus</location>
    </subcellularLocation>
</comment>
<name>A0A0C9XHK1_9AGAR</name>
<dbReference type="GO" id="GO:0003677">
    <property type="term" value="F:DNA binding"/>
    <property type="evidence" value="ECO:0007669"/>
    <property type="project" value="UniProtKB-KW"/>
</dbReference>
<dbReference type="GO" id="GO:0000281">
    <property type="term" value="P:mitotic cytokinesis"/>
    <property type="evidence" value="ECO:0007669"/>
    <property type="project" value="InterPro"/>
</dbReference>
<feature type="compositionally biased region" description="Basic and acidic residues" evidence="12">
    <location>
        <begin position="600"/>
        <end position="633"/>
    </location>
</feature>
<keyword evidence="9" id="KW-0206">Cytoskeleton</keyword>
<evidence type="ECO:0000256" key="1">
    <source>
        <dbReference type="ARBA" id="ARBA00004123"/>
    </source>
</evidence>
<evidence type="ECO:0000256" key="4">
    <source>
        <dbReference type="ARBA" id="ARBA00022490"/>
    </source>
</evidence>
<reference evidence="14" key="2">
    <citation type="submission" date="2015-01" db="EMBL/GenBank/DDBJ databases">
        <title>Evolutionary Origins and Diversification of the Mycorrhizal Mutualists.</title>
        <authorList>
            <consortium name="DOE Joint Genome Institute"/>
            <consortium name="Mycorrhizal Genomics Consortium"/>
            <person name="Kohler A."/>
            <person name="Kuo A."/>
            <person name="Nagy L.G."/>
            <person name="Floudas D."/>
            <person name="Copeland A."/>
            <person name="Barry K.W."/>
            <person name="Cichocki N."/>
            <person name="Veneault-Fourrey C."/>
            <person name="LaButti K."/>
            <person name="Lindquist E.A."/>
            <person name="Lipzen A."/>
            <person name="Lundell T."/>
            <person name="Morin E."/>
            <person name="Murat C."/>
            <person name="Riley R."/>
            <person name="Ohm R."/>
            <person name="Sun H."/>
            <person name="Tunlid A."/>
            <person name="Henrissat B."/>
            <person name="Grigoriev I.V."/>
            <person name="Hibbett D.S."/>
            <person name="Martin F."/>
        </authorList>
    </citation>
    <scope>NUCLEOTIDE SEQUENCE [LARGE SCALE GENOMIC DNA]</scope>
    <source>
        <strain evidence="14">LaAM-08-1</strain>
    </source>
</reference>
<evidence type="ECO:0000256" key="8">
    <source>
        <dbReference type="ARBA" id="ARBA00023125"/>
    </source>
</evidence>
<feature type="compositionally biased region" description="Low complexity" evidence="12">
    <location>
        <begin position="140"/>
        <end position="151"/>
    </location>
</feature>
<dbReference type="GO" id="GO:0008017">
    <property type="term" value="F:microtubule binding"/>
    <property type="evidence" value="ECO:0007669"/>
    <property type="project" value="TreeGrafter"/>
</dbReference>
<evidence type="ECO:0000256" key="3">
    <source>
        <dbReference type="ARBA" id="ARBA00009702"/>
    </source>
</evidence>
<feature type="compositionally biased region" description="Polar residues" evidence="12">
    <location>
        <begin position="86"/>
        <end position="95"/>
    </location>
</feature>
<dbReference type="EMBL" id="KN838614">
    <property type="protein sequence ID" value="KIK00994.1"/>
    <property type="molecule type" value="Genomic_DNA"/>
</dbReference>
<protein>
    <recommendedName>
        <fullName evidence="15">SAP domain-containing protein</fullName>
    </recommendedName>
</protein>
<dbReference type="GO" id="GO:0005874">
    <property type="term" value="C:microtubule"/>
    <property type="evidence" value="ECO:0007669"/>
    <property type="project" value="UniProtKB-KW"/>
</dbReference>
<evidence type="ECO:0000256" key="10">
    <source>
        <dbReference type="ARBA" id="ARBA00023242"/>
    </source>
</evidence>
<feature type="region of interest" description="Disordered" evidence="12">
    <location>
        <begin position="349"/>
        <end position="400"/>
    </location>
</feature>
<feature type="compositionally biased region" description="Polar residues" evidence="12">
    <location>
        <begin position="774"/>
        <end position="815"/>
    </location>
</feature>
<feature type="compositionally biased region" description="Polar residues" evidence="12">
    <location>
        <begin position="1019"/>
        <end position="1044"/>
    </location>
</feature>
<keyword evidence="10" id="KW-0539">Nucleus</keyword>
<gene>
    <name evidence="13" type="ORF">K443DRAFT_678778</name>
</gene>
<dbReference type="GO" id="GO:0040001">
    <property type="term" value="P:establishment of mitotic spindle localization"/>
    <property type="evidence" value="ECO:0007669"/>
    <property type="project" value="InterPro"/>
</dbReference>
<evidence type="ECO:0000256" key="9">
    <source>
        <dbReference type="ARBA" id="ARBA00023212"/>
    </source>
</evidence>
<feature type="compositionally biased region" description="Low complexity" evidence="12">
    <location>
        <begin position="994"/>
        <end position="1018"/>
    </location>
</feature>
<feature type="region of interest" description="Disordered" evidence="12">
    <location>
        <begin position="729"/>
        <end position="865"/>
    </location>
</feature>
<dbReference type="HOGENOM" id="CLU_012740_0_0_1"/>
<feature type="compositionally biased region" description="Basic and acidic residues" evidence="12">
    <location>
        <begin position="503"/>
        <end position="517"/>
    </location>
</feature>
<feature type="compositionally biased region" description="Acidic residues" evidence="12">
    <location>
        <begin position="567"/>
        <end position="578"/>
    </location>
</feature>
<feature type="region of interest" description="Disordered" evidence="12">
    <location>
        <begin position="683"/>
        <end position="702"/>
    </location>
</feature>
<feature type="compositionally biased region" description="Polar residues" evidence="12">
    <location>
        <begin position="116"/>
        <end position="130"/>
    </location>
</feature>
<feature type="region of interest" description="Disordered" evidence="12">
    <location>
        <begin position="922"/>
        <end position="1077"/>
    </location>
</feature>
<dbReference type="OrthoDB" id="5964929at2759"/>
<dbReference type="InterPro" id="IPR026756">
    <property type="entry name" value="NuSAP"/>
</dbReference>
<sequence length="1077" mass="113079">MSTTTQILFNSPALHSLKREQLVKLCKIHSIKASGKNIELIDKLKRHAQMLPKDSPLSIAARSESTGFVSCPPQDDQTDEEAAPQEDNNAANQFSMPRPSEQWEVVMESIQELEENSSQGTLSSLRTLGSNNGGAGEFGTGSSKSTTMSSSIKALATSLGLRRTNASKPDLASTTSSKSSHNSIFPPATQSTSHDELEQNSTPYSDLPPASTPPQTDHFTFNPTRMSMNGLLGEADAPLPGHALRPGVPAPSNARLSLGLGLGAPSTPTRQSQPTTTIRLVSNPLSNNDISYGAGENGTPQLKPFKTTFDLVLGSPTPSAGGFGNMATWPPVSPGRDNIRGIYPTLTFADLPPKMPSPSRCQTASASEKMDTEEDHDPPMPGSLTPARATTSSGSGTVGGALAPSVEPFIFGSPLPKHRVSNHQFRVAAASVLEEMNKRLQEEGVQGVGLDIINGLHPGAHSQKDLATREIKALPGNKRGEIKEKFEKMHEEEFKKMEGIDTVVKRKAERSPKKDSEPVLGKKRKSSAIARDDAGSRRGLGAIAGRASGTRVISNGRRAKAIPGAFGDEDDDEEEEEDNMRAEKRVRVGSDAAGSIKILSPEELKKKEEEAEEERKFKEREREAIRRKLEMNRAKRRSSAVPGGLNGRRSGRVSVGRNAPLAKPKPSRFGFFSSAKSIVQSVWNRGKAPPTTASSIPKPIQPAKAEVAKEKMAAPSVLVQKASIAPARPTIATAKGTRVPSLRVKQETDSTKGTIASSSSRSRSPIPSFGVAPSTRSSIMSGAAGTRTSRNSSLSGARNNSLIGTGISQASSTNVSSIGTRISTRTSSSGISSMGSKKALAGPVATLKASNTGSSSSRLSTSSSRLFAPTASSLAKGHRASAATAALKPVVEVQASKKVTASVQAKVTQPGTPDALSLITNSPAAAKPSGPFSPRPGGVFSRPLDLPSGIPTPVKKRTLPAAGPSNEGEGATPVIRQRSLAGRKPRISRSKVIARLASQRAAGASGSSSGSAIAPRSSNGGKTRSSFGAKAQRSSFTGGSSGNVLMSAKKRARQSEYARRRSRRADSGGGSMDVSDG</sequence>
<keyword evidence="4" id="KW-0963">Cytoplasm</keyword>
<feature type="compositionally biased region" description="Basic and acidic residues" evidence="12">
    <location>
        <begin position="579"/>
        <end position="588"/>
    </location>
</feature>
<evidence type="ECO:0000256" key="7">
    <source>
        <dbReference type="ARBA" id="ARBA00022776"/>
    </source>
</evidence>
<keyword evidence="14" id="KW-1185">Reference proteome</keyword>
<evidence type="ECO:0000256" key="11">
    <source>
        <dbReference type="ARBA" id="ARBA00023306"/>
    </source>
</evidence>
<keyword evidence="7" id="KW-0498">Mitosis</keyword>
<evidence type="ECO:0000313" key="13">
    <source>
        <dbReference type="EMBL" id="KIK00994.1"/>
    </source>
</evidence>
<evidence type="ECO:0000256" key="2">
    <source>
        <dbReference type="ARBA" id="ARBA00004186"/>
    </source>
</evidence>
<comment type="similarity">
    <text evidence="3">Belongs to the NUSAP family.</text>
</comment>
<dbReference type="STRING" id="1095629.A0A0C9XHK1"/>